<dbReference type="FunCoup" id="U5DCR8">
    <property type="interactions" value="207"/>
</dbReference>
<gene>
    <name evidence="7" type="ORF">KR51_00010120</name>
</gene>
<dbReference type="InterPro" id="IPR017039">
    <property type="entry name" value="Virul_fac_BrkB"/>
</dbReference>
<dbReference type="PIRSF" id="PIRSF035875">
    <property type="entry name" value="RNase_BN"/>
    <property type="match status" value="1"/>
</dbReference>
<keyword evidence="4 6" id="KW-1133">Transmembrane helix</keyword>
<keyword evidence="2" id="KW-1003">Cell membrane</keyword>
<reference evidence="7 8" key="1">
    <citation type="submission" date="2013-05" db="EMBL/GenBank/DDBJ databases">
        <title>Draft genome sequence of Rubidibacter lacunae KORDI 51-2.</title>
        <authorList>
            <person name="Choi D.H."/>
            <person name="Noh J.H."/>
            <person name="Kwon K.-K."/>
            <person name="Lee J.-H."/>
            <person name="Ryu J.-Y."/>
        </authorList>
    </citation>
    <scope>NUCLEOTIDE SEQUENCE [LARGE SCALE GENOMIC DNA]</scope>
    <source>
        <strain evidence="7 8">KORDI 51-2</strain>
    </source>
</reference>
<feature type="transmembrane region" description="Helical" evidence="6">
    <location>
        <begin position="30"/>
        <end position="53"/>
    </location>
</feature>
<comment type="subcellular location">
    <subcellularLocation>
        <location evidence="1">Cell membrane</location>
        <topology evidence="1">Multi-pass membrane protein</topology>
    </subcellularLocation>
</comment>
<keyword evidence="3 6" id="KW-0812">Transmembrane</keyword>
<dbReference type="STRING" id="582515.KR51_00010120"/>
<feature type="transmembrane region" description="Helical" evidence="6">
    <location>
        <begin position="209"/>
        <end position="232"/>
    </location>
</feature>
<comment type="caution">
    <text evidence="7">The sequence shown here is derived from an EMBL/GenBank/DDBJ whole genome shotgun (WGS) entry which is preliminary data.</text>
</comment>
<evidence type="ECO:0000313" key="8">
    <source>
        <dbReference type="Proteomes" id="UP000016960"/>
    </source>
</evidence>
<evidence type="ECO:0000256" key="4">
    <source>
        <dbReference type="ARBA" id="ARBA00022989"/>
    </source>
</evidence>
<dbReference type="AlphaFoldDB" id="U5DCR8"/>
<dbReference type="Pfam" id="PF03631">
    <property type="entry name" value="Virul_fac_BrkB"/>
    <property type="match status" value="1"/>
</dbReference>
<name>U5DCR8_9CHRO</name>
<dbReference type="eggNOG" id="COG1295">
    <property type="taxonomic scope" value="Bacteria"/>
</dbReference>
<feature type="transmembrane region" description="Helical" evidence="6">
    <location>
        <begin position="244"/>
        <end position="264"/>
    </location>
</feature>
<dbReference type="PANTHER" id="PTHR30213:SF1">
    <property type="entry name" value="INNER MEMBRANE PROTEIN YHJD"/>
    <property type="match status" value="1"/>
</dbReference>
<dbReference type="EMBL" id="ASSJ01000026">
    <property type="protein sequence ID" value="ERN42323.1"/>
    <property type="molecule type" value="Genomic_DNA"/>
</dbReference>
<evidence type="ECO:0000256" key="2">
    <source>
        <dbReference type="ARBA" id="ARBA00022475"/>
    </source>
</evidence>
<dbReference type="NCBIfam" id="TIGR00765">
    <property type="entry name" value="yihY_not_rbn"/>
    <property type="match status" value="1"/>
</dbReference>
<dbReference type="InParanoid" id="U5DCR8"/>
<evidence type="ECO:0000256" key="6">
    <source>
        <dbReference type="SAM" id="Phobius"/>
    </source>
</evidence>
<dbReference type="GO" id="GO:0005886">
    <property type="term" value="C:plasma membrane"/>
    <property type="evidence" value="ECO:0007669"/>
    <property type="project" value="UniProtKB-SubCell"/>
</dbReference>
<dbReference type="PATRIC" id="fig|582515.4.peg.1127"/>
<keyword evidence="8" id="KW-1185">Reference proteome</keyword>
<feature type="transmembrane region" description="Helical" evidence="6">
    <location>
        <begin position="139"/>
        <end position="164"/>
    </location>
</feature>
<organism evidence="7 8">
    <name type="scientific">Rubidibacter lacunae KORDI 51-2</name>
    <dbReference type="NCBI Taxonomy" id="582515"/>
    <lineage>
        <taxon>Bacteria</taxon>
        <taxon>Bacillati</taxon>
        <taxon>Cyanobacteriota</taxon>
        <taxon>Cyanophyceae</taxon>
        <taxon>Oscillatoriophycideae</taxon>
        <taxon>Chroococcales</taxon>
        <taxon>Aphanothecaceae</taxon>
        <taxon>Rubidibacter</taxon>
    </lineage>
</organism>
<evidence type="ECO:0000256" key="1">
    <source>
        <dbReference type="ARBA" id="ARBA00004651"/>
    </source>
</evidence>
<dbReference type="Proteomes" id="UP000016960">
    <property type="component" value="Unassembled WGS sequence"/>
</dbReference>
<dbReference type="RefSeq" id="WP_022605298.1">
    <property type="nucleotide sequence ID" value="NZ_ASSJ01000026.1"/>
</dbReference>
<sequence>MVSPRLLFRLLKATVSEWVDDKASRLAAALAYYTLFSLAPLLVIAVAVAGAFFGKSVAEGELFAQLEAAIGPKGAQFVETAVANASRPDLSSIASTLSVLVLLFGASSVCSQLQDALNEIWDVDTAASGVVRSFLMKRLFAFVMVLGIGFFLMLSMVSSTVLAAVSKFELIPFPAVWQWVSFGISFSIVTLLFATIYKFVPDTKIAWSDVWIGALFTAGLFAIGRGLLGFYLGRGSFSSPYGAAGSLIVFLAWIYYSAQIFLFGAEFTEVYARLCGSLRGHAIESGKRS</sequence>
<evidence type="ECO:0000256" key="5">
    <source>
        <dbReference type="ARBA" id="ARBA00023136"/>
    </source>
</evidence>
<dbReference type="PANTHER" id="PTHR30213">
    <property type="entry name" value="INNER MEMBRANE PROTEIN YHJD"/>
    <property type="match status" value="1"/>
</dbReference>
<feature type="transmembrane region" description="Helical" evidence="6">
    <location>
        <begin position="176"/>
        <end position="197"/>
    </location>
</feature>
<evidence type="ECO:0000313" key="7">
    <source>
        <dbReference type="EMBL" id="ERN42323.1"/>
    </source>
</evidence>
<protein>
    <submittedName>
        <fullName evidence="7">Putative membrane protein</fullName>
    </submittedName>
</protein>
<proteinExistence type="predicted"/>
<keyword evidence="5 6" id="KW-0472">Membrane</keyword>
<evidence type="ECO:0000256" key="3">
    <source>
        <dbReference type="ARBA" id="ARBA00022692"/>
    </source>
</evidence>
<accession>U5DCR8</accession>